<evidence type="ECO:0000256" key="1">
    <source>
        <dbReference type="SAM" id="SignalP"/>
    </source>
</evidence>
<protein>
    <submittedName>
        <fullName evidence="2">Uncharacterized protein</fullName>
    </submittedName>
</protein>
<dbReference type="AlphaFoldDB" id="A0A934N498"/>
<keyword evidence="1" id="KW-0732">Signal</keyword>
<feature type="signal peptide" evidence="1">
    <location>
        <begin position="1"/>
        <end position="25"/>
    </location>
</feature>
<comment type="caution">
    <text evidence="2">The sequence shown here is derived from an EMBL/GenBank/DDBJ whole genome shotgun (WGS) entry which is preliminary data.</text>
</comment>
<keyword evidence="3" id="KW-1185">Reference proteome</keyword>
<organism evidence="2 3">
    <name type="scientific">Marinomonas transparens</name>
    <dbReference type="NCBI Taxonomy" id="2795388"/>
    <lineage>
        <taxon>Bacteria</taxon>
        <taxon>Pseudomonadati</taxon>
        <taxon>Pseudomonadota</taxon>
        <taxon>Gammaproteobacteria</taxon>
        <taxon>Oceanospirillales</taxon>
        <taxon>Oceanospirillaceae</taxon>
        <taxon>Marinomonas</taxon>
    </lineage>
</organism>
<dbReference type="NCBIfam" id="NF047650">
    <property type="entry name" value="lipo_NMCC_0638"/>
    <property type="match status" value="1"/>
</dbReference>
<dbReference type="EMBL" id="JAEMNX010000033">
    <property type="protein sequence ID" value="MBJ7539843.1"/>
    <property type="molecule type" value="Genomic_DNA"/>
</dbReference>
<feature type="chain" id="PRO_5036767591" evidence="1">
    <location>
        <begin position="26"/>
        <end position="187"/>
    </location>
</feature>
<name>A0A934N498_9GAMM</name>
<dbReference type="Proteomes" id="UP000628710">
    <property type="component" value="Unassembled WGS sequence"/>
</dbReference>
<accession>A0A934N498</accession>
<proteinExistence type="predicted"/>
<reference evidence="2" key="1">
    <citation type="submission" date="2020-12" db="EMBL/GenBank/DDBJ databases">
        <title>Marinomonas arctica sp. nov., a psychrotolerant bacterium isolated from the Arctic.</title>
        <authorList>
            <person name="Zhang Y."/>
        </authorList>
    </citation>
    <scope>NUCLEOTIDE SEQUENCE</scope>
    <source>
        <strain evidence="2">C1424</strain>
    </source>
</reference>
<gene>
    <name evidence="2" type="ORF">I8J31_19405</name>
</gene>
<sequence>MRRRIIVKQVIFFFLCSLTFEPVIASTDEEHKASIFIKYYTAFCLSYVTNLESLRESLTANTAKLPPKVARKFLSGHDGDAWKLLDEQVISVVALPNHKKFCSLSMQKADTEYAKKQFIRLVSTAPQPFMSKQVSSHKTLSALNVLTNTISYEWSLPNSRQKMLFTLKTALSPKADVQLFGSTEIVQ</sequence>
<dbReference type="RefSeq" id="WP_199470238.1">
    <property type="nucleotide sequence ID" value="NZ_JAEMNX010000033.1"/>
</dbReference>
<evidence type="ECO:0000313" key="2">
    <source>
        <dbReference type="EMBL" id="MBJ7539843.1"/>
    </source>
</evidence>
<evidence type="ECO:0000313" key="3">
    <source>
        <dbReference type="Proteomes" id="UP000628710"/>
    </source>
</evidence>